<keyword evidence="2" id="KW-1185">Reference proteome</keyword>
<dbReference type="RefSeq" id="WP_275228308.1">
    <property type="nucleotide sequence ID" value="NZ_JARESE010000031.1"/>
</dbReference>
<name>A0ABT5WQB0_9SPHN</name>
<accession>A0ABT5WQB0</accession>
<dbReference type="InterPro" id="IPR021388">
    <property type="entry name" value="DUF3024"/>
</dbReference>
<evidence type="ECO:0000313" key="1">
    <source>
        <dbReference type="EMBL" id="MDE8652223.1"/>
    </source>
</evidence>
<sequence>MSIASPLRRPSVAAMPVRHPNELDRMRVARSIEQRSRYRYVAPRVLPVDNGYLVRSPCCSRNVDPHGGEIDVALLSWNERDREWALLRRDHAAQCWIEDGRFARLGELLLRINTDPMKLFWQ</sequence>
<evidence type="ECO:0000313" key="2">
    <source>
        <dbReference type="Proteomes" id="UP001216253"/>
    </source>
</evidence>
<evidence type="ECO:0008006" key="3">
    <source>
        <dbReference type="Google" id="ProtNLM"/>
    </source>
</evidence>
<protein>
    <recommendedName>
        <fullName evidence="3">DUF3024 domain-containing protein</fullName>
    </recommendedName>
</protein>
<proteinExistence type="predicted"/>
<dbReference type="Pfam" id="PF11225">
    <property type="entry name" value="DUF3024"/>
    <property type="match status" value="1"/>
</dbReference>
<gene>
    <name evidence="1" type="ORF">PYV00_10905</name>
</gene>
<dbReference type="Proteomes" id="UP001216253">
    <property type="component" value="Unassembled WGS sequence"/>
</dbReference>
<organism evidence="1 2">
    <name type="scientific">Novosphingobium album</name>
    <name type="common">ex Liu et al. 2023</name>
    <dbReference type="NCBI Taxonomy" id="3031130"/>
    <lineage>
        <taxon>Bacteria</taxon>
        <taxon>Pseudomonadati</taxon>
        <taxon>Pseudomonadota</taxon>
        <taxon>Alphaproteobacteria</taxon>
        <taxon>Sphingomonadales</taxon>
        <taxon>Sphingomonadaceae</taxon>
        <taxon>Novosphingobium</taxon>
    </lineage>
</organism>
<reference evidence="1 2" key="1">
    <citation type="submission" date="2023-03" db="EMBL/GenBank/DDBJ databases">
        <title>NovoSphingobium album sp. nov. isolated from polycyclic aromatic hydrocarbons- and heavy-metal polluted soil.</title>
        <authorList>
            <person name="Liu Z."/>
            <person name="Wang K."/>
        </authorList>
    </citation>
    <scope>NUCLEOTIDE SEQUENCE [LARGE SCALE GENOMIC DNA]</scope>
    <source>
        <strain evidence="1 2">H3SJ31-1</strain>
    </source>
</reference>
<dbReference type="EMBL" id="JARESE010000031">
    <property type="protein sequence ID" value="MDE8652223.1"/>
    <property type="molecule type" value="Genomic_DNA"/>
</dbReference>
<comment type="caution">
    <text evidence="1">The sequence shown here is derived from an EMBL/GenBank/DDBJ whole genome shotgun (WGS) entry which is preliminary data.</text>
</comment>